<accession>A0A059ABH7</accession>
<evidence type="ECO:0000313" key="1">
    <source>
        <dbReference type="EMBL" id="KCW51094.1"/>
    </source>
</evidence>
<dbReference type="AlphaFoldDB" id="A0A059ABH7"/>
<sequence length="117" mass="12996">MVEKIPNGNSSWKQQEQNLCNQGLLREFLPSAGPLLRVQNVCSFSILLWLCINCVASKTSWLLITARGGDHGKAWSLSTQGTIDSRVGVEVWPRTQQCHDREGGLHRDSFSSLSLLS</sequence>
<name>A0A059ABH7_EUCGR</name>
<dbReference type="EMBL" id="KK198762">
    <property type="protein sequence ID" value="KCW51094.1"/>
    <property type="molecule type" value="Genomic_DNA"/>
</dbReference>
<gene>
    <name evidence="1" type="ORF">EUGRSUZ_J00698</name>
</gene>
<proteinExistence type="predicted"/>
<dbReference type="Gramene" id="KCW51094">
    <property type="protein sequence ID" value="KCW51094"/>
    <property type="gene ID" value="EUGRSUZ_J00698"/>
</dbReference>
<protein>
    <submittedName>
        <fullName evidence="1">Uncharacterized protein</fullName>
    </submittedName>
</protein>
<reference evidence="1" key="1">
    <citation type="submission" date="2013-07" db="EMBL/GenBank/DDBJ databases">
        <title>The genome of Eucalyptus grandis.</title>
        <authorList>
            <person name="Schmutz J."/>
            <person name="Hayes R."/>
            <person name="Myburg A."/>
            <person name="Tuskan G."/>
            <person name="Grattapaglia D."/>
            <person name="Rokhsar D.S."/>
        </authorList>
    </citation>
    <scope>NUCLEOTIDE SEQUENCE</scope>
    <source>
        <tissue evidence="1">Leaf extractions</tissue>
    </source>
</reference>
<organism evidence="1">
    <name type="scientific">Eucalyptus grandis</name>
    <name type="common">Flooded gum</name>
    <dbReference type="NCBI Taxonomy" id="71139"/>
    <lineage>
        <taxon>Eukaryota</taxon>
        <taxon>Viridiplantae</taxon>
        <taxon>Streptophyta</taxon>
        <taxon>Embryophyta</taxon>
        <taxon>Tracheophyta</taxon>
        <taxon>Spermatophyta</taxon>
        <taxon>Magnoliopsida</taxon>
        <taxon>eudicotyledons</taxon>
        <taxon>Gunneridae</taxon>
        <taxon>Pentapetalae</taxon>
        <taxon>rosids</taxon>
        <taxon>malvids</taxon>
        <taxon>Myrtales</taxon>
        <taxon>Myrtaceae</taxon>
        <taxon>Myrtoideae</taxon>
        <taxon>Eucalypteae</taxon>
        <taxon>Eucalyptus</taxon>
    </lineage>
</organism>
<dbReference type="InParanoid" id="A0A059ABH7"/>